<dbReference type="PANTHER" id="PTHR39173">
    <property type="entry name" value="ACETYLTRANSFERASE"/>
    <property type="match status" value="1"/>
</dbReference>
<evidence type="ECO:0000313" key="3">
    <source>
        <dbReference type="Proteomes" id="UP000481043"/>
    </source>
</evidence>
<dbReference type="InterPro" id="IPR000182">
    <property type="entry name" value="GNAT_dom"/>
</dbReference>
<keyword evidence="3" id="KW-1185">Reference proteome</keyword>
<evidence type="ECO:0000313" key="2">
    <source>
        <dbReference type="EMBL" id="NEY72450.1"/>
    </source>
</evidence>
<sequence length="165" mass="18959">MIELKPLTVHDGMDVFELVQEITEGGNGFINSLYSSSFELFQEKLHKNVEMSLALNLEPQYVPQTIFWLYIDNKPVGYGKLRHYLNENLLQHGGHIGYVIRPSARRKGYAKILLSELLKEAKKLNIEKVLLTCDESNIGSRKVIEANQGLLTQINNESCYYWIDL</sequence>
<reference evidence="2 3" key="1">
    <citation type="submission" date="2020-02" db="EMBL/GenBank/DDBJ databases">
        <title>Bacillus aquiflavi sp. nov., isolated from yellow water of strong flavor Chinese baijiu in Yibin region of China.</title>
        <authorList>
            <person name="Xie J."/>
        </authorList>
    </citation>
    <scope>NUCLEOTIDE SEQUENCE [LARGE SCALE GENOMIC DNA]</scope>
    <source>
        <strain evidence="2 3">SA4</strain>
    </source>
</reference>
<keyword evidence="2" id="KW-0808">Transferase</keyword>
<dbReference type="Proteomes" id="UP000481043">
    <property type="component" value="Unassembled WGS sequence"/>
</dbReference>
<organism evidence="2 3">
    <name type="scientific">Bacillus mesophilus</name>
    <dbReference type="NCBI Taxonomy" id="1808955"/>
    <lineage>
        <taxon>Bacteria</taxon>
        <taxon>Bacillati</taxon>
        <taxon>Bacillota</taxon>
        <taxon>Bacilli</taxon>
        <taxon>Bacillales</taxon>
        <taxon>Bacillaceae</taxon>
        <taxon>Bacillus</taxon>
    </lineage>
</organism>
<dbReference type="GO" id="GO:0016747">
    <property type="term" value="F:acyltransferase activity, transferring groups other than amino-acyl groups"/>
    <property type="evidence" value="ECO:0007669"/>
    <property type="project" value="InterPro"/>
</dbReference>
<protein>
    <submittedName>
        <fullName evidence="2">GNAT family N-acetyltransferase</fullName>
    </submittedName>
</protein>
<comment type="caution">
    <text evidence="2">The sequence shown here is derived from an EMBL/GenBank/DDBJ whole genome shotgun (WGS) entry which is preliminary data.</text>
</comment>
<dbReference type="PROSITE" id="PS51186">
    <property type="entry name" value="GNAT"/>
    <property type="match status" value="1"/>
</dbReference>
<dbReference type="InterPro" id="IPR016181">
    <property type="entry name" value="Acyl_CoA_acyltransferase"/>
</dbReference>
<feature type="domain" description="N-acetyltransferase" evidence="1">
    <location>
        <begin position="2"/>
        <end position="165"/>
    </location>
</feature>
<dbReference type="AlphaFoldDB" id="A0A6M0QA99"/>
<evidence type="ECO:0000259" key="1">
    <source>
        <dbReference type="PROSITE" id="PS51186"/>
    </source>
</evidence>
<name>A0A6M0QA99_9BACI</name>
<dbReference type="PANTHER" id="PTHR39173:SF1">
    <property type="entry name" value="ACETYLTRANSFERASE"/>
    <property type="match status" value="1"/>
</dbReference>
<dbReference type="CDD" id="cd04301">
    <property type="entry name" value="NAT_SF"/>
    <property type="match status" value="1"/>
</dbReference>
<dbReference type="Pfam" id="PF00583">
    <property type="entry name" value="Acetyltransf_1"/>
    <property type="match status" value="1"/>
</dbReference>
<dbReference type="EMBL" id="JAAIWM010000004">
    <property type="protein sequence ID" value="NEY72450.1"/>
    <property type="molecule type" value="Genomic_DNA"/>
</dbReference>
<dbReference type="SUPFAM" id="SSF55729">
    <property type="entry name" value="Acyl-CoA N-acyltransferases (Nat)"/>
    <property type="match status" value="1"/>
</dbReference>
<accession>A0A6M0QA99</accession>
<dbReference type="RefSeq" id="WP_163179928.1">
    <property type="nucleotide sequence ID" value="NZ_JAAIWM010000004.1"/>
</dbReference>
<dbReference type="Gene3D" id="3.40.630.30">
    <property type="match status" value="1"/>
</dbReference>
<gene>
    <name evidence="2" type="ORF">G4D63_12000</name>
</gene>
<proteinExistence type="predicted"/>